<dbReference type="AlphaFoldDB" id="A0A8J5QIR0"/>
<evidence type="ECO:0000256" key="5">
    <source>
        <dbReference type="ARBA" id="ARBA00023004"/>
    </source>
</evidence>
<dbReference type="PANTHER" id="PTHR10869">
    <property type="entry name" value="PROLYL 4-HYDROXYLASE ALPHA SUBUNIT"/>
    <property type="match status" value="1"/>
</dbReference>
<evidence type="ECO:0000259" key="6">
    <source>
        <dbReference type="PROSITE" id="PS51471"/>
    </source>
</evidence>
<name>A0A8J5QIR0_9ASCO</name>
<dbReference type="EMBL" id="JAGSYN010000118">
    <property type="protein sequence ID" value="KAG7663762.1"/>
    <property type="molecule type" value="Genomic_DNA"/>
</dbReference>
<protein>
    <recommendedName>
        <fullName evidence="6">Fe2OG dioxygenase domain-containing protein</fullName>
    </recommendedName>
</protein>
<keyword evidence="8" id="KW-1185">Reference proteome</keyword>
<sequence length="246" mass="28577">MPPKQKVKDSRSSKSSYTFPQTFKNLPADLTKSFYIPRPESIVSDQIIIINNFFTKELCNELIKSFERELTLETTPLIKSKEYALRYNDRCSIPDDLASSDILWQYLSKILLQEKQYDEDEEMQEIHDIFGNACGLNPQLRVYRYRKGHHFDKHYDESVVCPIPPKGDKKGKTKWTLLIYLTGDEEFKGGGTIFYPELRGVEPMNIHPCKGMALLHKHGDDCLKHEAEIVKDGEKWVLRSDVVYPI</sequence>
<keyword evidence="2" id="KW-0479">Metal-binding</keyword>
<dbReference type="InterPro" id="IPR006620">
    <property type="entry name" value="Pro_4_hyd_alph"/>
</dbReference>
<dbReference type="GO" id="GO:0005506">
    <property type="term" value="F:iron ion binding"/>
    <property type="evidence" value="ECO:0007669"/>
    <property type="project" value="InterPro"/>
</dbReference>
<proteinExistence type="predicted"/>
<organism evidence="7 8">
    <name type="scientific">[Candida] subhashii</name>
    <dbReference type="NCBI Taxonomy" id="561895"/>
    <lineage>
        <taxon>Eukaryota</taxon>
        <taxon>Fungi</taxon>
        <taxon>Dikarya</taxon>
        <taxon>Ascomycota</taxon>
        <taxon>Saccharomycotina</taxon>
        <taxon>Pichiomycetes</taxon>
        <taxon>Debaryomycetaceae</taxon>
        <taxon>Spathaspora</taxon>
    </lineage>
</organism>
<evidence type="ECO:0000256" key="1">
    <source>
        <dbReference type="ARBA" id="ARBA00001961"/>
    </source>
</evidence>
<comment type="cofactor">
    <cofactor evidence="1">
        <name>L-ascorbate</name>
        <dbReference type="ChEBI" id="CHEBI:38290"/>
    </cofactor>
</comment>
<dbReference type="RefSeq" id="XP_049263994.1">
    <property type="nucleotide sequence ID" value="XM_049406488.1"/>
</dbReference>
<dbReference type="SMART" id="SM00702">
    <property type="entry name" value="P4Hc"/>
    <property type="match status" value="1"/>
</dbReference>
<evidence type="ECO:0000256" key="2">
    <source>
        <dbReference type="ARBA" id="ARBA00022723"/>
    </source>
</evidence>
<evidence type="ECO:0000256" key="3">
    <source>
        <dbReference type="ARBA" id="ARBA00022964"/>
    </source>
</evidence>
<dbReference type="PROSITE" id="PS51471">
    <property type="entry name" value="FE2OG_OXY"/>
    <property type="match status" value="1"/>
</dbReference>
<keyword evidence="4" id="KW-0560">Oxidoreductase</keyword>
<dbReference type="GO" id="GO:0031418">
    <property type="term" value="F:L-ascorbic acid binding"/>
    <property type="evidence" value="ECO:0007669"/>
    <property type="project" value="InterPro"/>
</dbReference>
<dbReference type="Proteomes" id="UP000694255">
    <property type="component" value="Unassembled WGS sequence"/>
</dbReference>
<dbReference type="Pfam" id="PF13640">
    <property type="entry name" value="2OG-FeII_Oxy_3"/>
    <property type="match status" value="1"/>
</dbReference>
<keyword evidence="3" id="KW-0223">Dioxygenase</keyword>
<evidence type="ECO:0000256" key="4">
    <source>
        <dbReference type="ARBA" id="ARBA00023002"/>
    </source>
</evidence>
<dbReference type="FunFam" id="2.60.120.620:FF:000052">
    <property type="entry name" value="Prolyl 4-hydroxylase alpha subunit, putative"/>
    <property type="match status" value="1"/>
</dbReference>
<dbReference type="GO" id="GO:0005783">
    <property type="term" value="C:endoplasmic reticulum"/>
    <property type="evidence" value="ECO:0007669"/>
    <property type="project" value="TreeGrafter"/>
</dbReference>
<dbReference type="InterPro" id="IPR005123">
    <property type="entry name" value="Oxoglu/Fe-dep_dioxygenase_dom"/>
</dbReference>
<comment type="caution">
    <text evidence="7">The sequence shown here is derived from an EMBL/GenBank/DDBJ whole genome shotgun (WGS) entry which is preliminary data.</text>
</comment>
<feature type="domain" description="Fe2OG dioxygenase" evidence="6">
    <location>
        <begin position="135"/>
        <end position="244"/>
    </location>
</feature>
<accession>A0A8J5QIR0</accession>
<dbReference type="GO" id="GO:0004656">
    <property type="term" value="F:procollagen-proline 4-dioxygenase activity"/>
    <property type="evidence" value="ECO:0007669"/>
    <property type="project" value="TreeGrafter"/>
</dbReference>
<dbReference type="PANTHER" id="PTHR10869:SF236">
    <property type="entry name" value="PROLYL 4-HYDROXYLASE ALPHA SUBUNIT DOMAIN-CONTAINING PROTEIN"/>
    <property type="match status" value="1"/>
</dbReference>
<reference evidence="7 8" key="1">
    <citation type="journal article" date="2021" name="DNA Res.">
        <title>Genome analysis of Candida subhashii reveals its hybrid nature and dual mitochondrial genome conformations.</title>
        <authorList>
            <person name="Mixao V."/>
            <person name="Hegedusova E."/>
            <person name="Saus E."/>
            <person name="Pryszcz L.P."/>
            <person name="Cillingova A."/>
            <person name="Nosek J."/>
            <person name="Gabaldon T."/>
        </authorList>
    </citation>
    <scope>NUCLEOTIDE SEQUENCE [LARGE SCALE GENOMIC DNA]</scope>
    <source>
        <strain evidence="7 8">CBS 10753</strain>
    </source>
</reference>
<keyword evidence="5" id="KW-0408">Iron</keyword>
<dbReference type="GeneID" id="73469510"/>
<dbReference type="OrthoDB" id="69177at2759"/>
<evidence type="ECO:0000313" key="8">
    <source>
        <dbReference type="Proteomes" id="UP000694255"/>
    </source>
</evidence>
<evidence type="ECO:0000313" key="7">
    <source>
        <dbReference type="EMBL" id="KAG7663762.1"/>
    </source>
</evidence>
<gene>
    <name evidence="7" type="ORF">J8A68_002709</name>
</gene>
<dbReference type="InterPro" id="IPR044862">
    <property type="entry name" value="Pro_4_hyd_alph_FE2OG_OXY"/>
</dbReference>
<dbReference type="InterPro" id="IPR045054">
    <property type="entry name" value="P4HA-like"/>
</dbReference>